<feature type="domain" description="G-protein coupled receptors family 1 profile" evidence="8">
    <location>
        <begin position="1"/>
        <end position="48"/>
    </location>
</feature>
<reference evidence="9" key="3">
    <citation type="submission" date="2023-05" db="EMBL/GenBank/DDBJ databases">
        <authorList>
            <person name="Smith C.H."/>
        </authorList>
    </citation>
    <scope>NUCLEOTIDE SEQUENCE</scope>
    <source>
        <strain evidence="9">CHS0354</strain>
        <tissue evidence="9">Mantle</tissue>
    </source>
</reference>
<keyword evidence="4" id="KW-0297">G-protein coupled receptor</keyword>
<evidence type="ECO:0000256" key="1">
    <source>
        <dbReference type="ARBA" id="ARBA00004141"/>
    </source>
</evidence>
<dbReference type="PANTHER" id="PTHR24240">
    <property type="entry name" value="OPSIN"/>
    <property type="match status" value="1"/>
</dbReference>
<dbReference type="AlphaFoldDB" id="A0AAE0SB21"/>
<dbReference type="InterPro" id="IPR027430">
    <property type="entry name" value="Retinal_BS"/>
</dbReference>
<evidence type="ECO:0000256" key="7">
    <source>
        <dbReference type="ARBA" id="ARBA00023224"/>
    </source>
</evidence>
<proteinExistence type="predicted"/>
<evidence type="ECO:0000256" key="5">
    <source>
        <dbReference type="ARBA" id="ARBA00023136"/>
    </source>
</evidence>
<dbReference type="GO" id="GO:0004930">
    <property type="term" value="F:G protein-coupled receptor activity"/>
    <property type="evidence" value="ECO:0007669"/>
    <property type="project" value="UniProtKB-KW"/>
</dbReference>
<dbReference type="GO" id="GO:0016020">
    <property type="term" value="C:membrane"/>
    <property type="evidence" value="ECO:0007669"/>
    <property type="project" value="UniProtKB-SubCell"/>
</dbReference>
<organism evidence="9 10">
    <name type="scientific">Potamilus streckersoni</name>
    <dbReference type="NCBI Taxonomy" id="2493646"/>
    <lineage>
        <taxon>Eukaryota</taxon>
        <taxon>Metazoa</taxon>
        <taxon>Spiralia</taxon>
        <taxon>Lophotrochozoa</taxon>
        <taxon>Mollusca</taxon>
        <taxon>Bivalvia</taxon>
        <taxon>Autobranchia</taxon>
        <taxon>Heteroconchia</taxon>
        <taxon>Palaeoheterodonta</taxon>
        <taxon>Unionida</taxon>
        <taxon>Unionoidea</taxon>
        <taxon>Unionidae</taxon>
        <taxon>Ambleminae</taxon>
        <taxon>Lampsilini</taxon>
        <taxon>Potamilus</taxon>
    </lineage>
</organism>
<dbReference type="PROSITE" id="PS50262">
    <property type="entry name" value="G_PROTEIN_RECEP_F1_2"/>
    <property type="match status" value="1"/>
</dbReference>
<feature type="non-terminal residue" evidence="9">
    <location>
        <position position="82"/>
    </location>
</feature>
<comment type="caution">
    <text evidence="9">The sequence shown here is derived from an EMBL/GenBank/DDBJ whole genome shotgun (WGS) entry which is preliminary data.</text>
</comment>
<gene>
    <name evidence="9" type="ORF">CHS0354_028880</name>
</gene>
<evidence type="ECO:0000256" key="2">
    <source>
        <dbReference type="ARBA" id="ARBA00022692"/>
    </source>
</evidence>
<reference evidence="9" key="1">
    <citation type="journal article" date="2021" name="Genome Biol. Evol.">
        <title>A High-Quality Reference Genome for a Parasitic Bivalve with Doubly Uniparental Inheritance (Bivalvia: Unionida).</title>
        <authorList>
            <person name="Smith C.H."/>
        </authorList>
    </citation>
    <scope>NUCLEOTIDE SEQUENCE</scope>
    <source>
        <strain evidence="9">CHS0354</strain>
    </source>
</reference>
<keyword evidence="3" id="KW-1133">Transmembrane helix</keyword>
<dbReference type="InterPro" id="IPR017452">
    <property type="entry name" value="GPCR_Rhodpsn_7TM"/>
</dbReference>
<keyword evidence="7" id="KW-0807">Transducer</keyword>
<name>A0AAE0SB21_9BIVA</name>
<evidence type="ECO:0000313" key="10">
    <source>
        <dbReference type="Proteomes" id="UP001195483"/>
    </source>
</evidence>
<evidence type="ECO:0000256" key="3">
    <source>
        <dbReference type="ARBA" id="ARBA00022989"/>
    </source>
</evidence>
<dbReference type="SUPFAM" id="SSF81321">
    <property type="entry name" value="Family A G protein-coupled receptor-like"/>
    <property type="match status" value="1"/>
</dbReference>
<evidence type="ECO:0000259" key="8">
    <source>
        <dbReference type="PROSITE" id="PS50262"/>
    </source>
</evidence>
<keyword evidence="2" id="KW-0812">Transmembrane</keyword>
<comment type="subcellular location">
    <subcellularLocation>
        <location evidence="1">Membrane</location>
        <topology evidence="1">Multi-pass membrane protein</topology>
    </subcellularLocation>
</comment>
<dbReference type="PROSITE" id="PS00238">
    <property type="entry name" value="OPSIN"/>
    <property type="match status" value="1"/>
</dbReference>
<evidence type="ECO:0000256" key="4">
    <source>
        <dbReference type="ARBA" id="ARBA00023040"/>
    </source>
</evidence>
<evidence type="ECO:0000256" key="6">
    <source>
        <dbReference type="ARBA" id="ARBA00023170"/>
    </source>
</evidence>
<sequence length="82" mass="9424">MAGAFCVAWIPYTVMTIWNIIETPPFLELQVLPTMFAKLSCASNPIIYGLLCKPFRKALQDVYQSCKMRQTNRVTPLEIQRN</sequence>
<accession>A0AAE0SB21</accession>
<keyword evidence="10" id="KW-1185">Reference proteome</keyword>
<evidence type="ECO:0000313" key="9">
    <source>
        <dbReference type="EMBL" id="KAK3588671.1"/>
    </source>
</evidence>
<reference evidence="9" key="2">
    <citation type="journal article" date="2021" name="Genome Biol. Evol.">
        <title>Developing a high-quality reference genome for a parasitic bivalve with doubly uniparental inheritance (Bivalvia: Unionida).</title>
        <authorList>
            <person name="Smith C.H."/>
        </authorList>
    </citation>
    <scope>NUCLEOTIDE SEQUENCE</scope>
    <source>
        <strain evidence="9">CHS0354</strain>
        <tissue evidence="9">Mantle</tissue>
    </source>
</reference>
<keyword evidence="5" id="KW-0472">Membrane</keyword>
<dbReference type="EMBL" id="JAEAOA010001733">
    <property type="protein sequence ID" value="KAK3588671.1"/>
    <property type="molecule type" value="Genomic_DNA"/>
</dbReference>
<keyword evidence="6" id="KW-0675">Receptor</keyword>
<dbReference type="Gene3D" id="1.20.1070.10">
    <property type="entry name" value="Rhodopsin 7-helix transmembrane proteins"/>
    <property type="match status" value="1"/>
</dbReference>
<dbReference type="Proteomes" id="UP001195483">
    <property type="component" value="Unassembled WGS sequence"/>
</dbReference>
<dbReference type="InterPro" id="IPR050125">
    <property type="entry name" value="GPCR_opsins"/>
</dbReference>
<protein>
    <recommendedName>
        <fullName evidence="8">G-protein coupled receptors family 1 profile domain-containing protein</fullName>
    </recommendedName>
</protein>